<evidence type="ECO:0000259" key="9">
    <source>
        <dbReference type="Pfam" id="PF00394"/>
    </source>
</evidence>
<evidence type="ECO:0000256" key="2">
    <source>
        <dbReference type="ARBA" id="ARBA00022723"/>
    </source>
</evidence>
<dbReference type="FunFam" id="2.60.40.420:FF:000021">
    <property type="entry name" value="Extracellular dihydrogeodin oxidase/laccase"/>
    <property type="match status" value="1"/>
</dbReference>
<feature type="domain" description="Plastocyanin-like" evidence="11">
    <location>
        <begin position="370"/>
        <end position="484"/>
    </location>
</feature>
<dbReference type="PANTHER" id="PTHR11709">
    <property type="entry name" value="MULTI-COPPER OXIDASE"/>
    <property type="match status" value="1"/>
</dbReference>
<feature type="region of interest" description="Disordered" evidence="7">
    <location>
        <begin position="195"/>
        <end position="249"/>
    </location>
</feature>
<feature type="domain" description="Plastocyanin-like" evidence="9">
    <location>
        <begin position="494"/>
        <end position="656"/>
    </location>
</feature>
<dbReference type="InterPro" id="IPR008972">
    <property type="entry name" value="Cupredoxin"/>
</dbReference>
<evidence type="ECO:0000256" key="1">
    <source>
        <dbReference type="ARBA" id="ARBA00010609"/>
    </source>
</evidence>
<dbReference type="PANTHER" id="PTHR11709:SF502">
    <property type="entry name" value="MULTICOPPER OXIDASE"/>
    <property type="match status" value="1"/>
</dbReference>
<evidence type="ECO:0000256" key="8">
    <source>
        <dbReference type="SAM" id="SignalP"/>
    </source>
</evidence>
<gene>
    <name evidence="12" type="ORF">LECACI_7A009136</name>
</gene>
<comment type="similarity">
    <text evidence="1">Belongs to the multicopper oxidase family.</text>
</comment>
<dbReference type="SUPFAM" id="SSF49503">
    <property type="entry name" value="Cupredoxins"/>
    <property type="match status" value="3"/>
</dbReference>
<feature type="domain" description="Plastocyanin-like" evidence="10">
    <location>
        <begin position="731"/>
        <end position="854"/>
    </location>
</feature>
<dbReference type="CDD" id="cd13880">
    <property type="entry name" value="CuRO_2_MaLCC_like"/>
    <property type="match status" value="1"/>
</dbReference>
<dbReference type="Pfam" id="PF07732">
    <property type="entry name" value="Cu-oxidase_3"/>
    <property type="match status" value="1"/>
</dbReference>
<evidence type="ECO:0000259" key="11">
    <source>
        <dbReference type="Pfam" id="PF07732"/>
    </source>
</evidence>
<dbReference type="Pfam" id="PF00394">
    <property type="entry name" value="Cu-oxidase"/>
    <property type="match status" value="1"/>
</dbReference>
<dbReference type="FunFam" id="2.60.40.420:FF:000038">
    <property type="entry name" value="Extracellular dihydrogeodin oxidase/laccase"/>
    <property type="match status" value="1"/>
</dbReference>
<protein>
    <recommendedName>
        <fullName evidence="14">Laccase</fullName>
    </recommendedName>
</protein>
<keyword evidence="5" id="KW-0186">Copper</keyword>
<dbReference type="CDD" id="cd13854">
    <property type="entry name" value="CuRO_1_MaLCC_like"/>
    <property type="match status" value="1"/>
</dbReference>
<dbReference type="InterPro" id="IPR045087">
    <property type="entry name" value="Cu-oxidase_fam"/>
</dbReference>
<dbReference type="Proteomes" id="UP001296104">
    <property type="component" value="Unassembled WGS sequence"/>
</dbReference>
<dbReference type="AlphaFoldDB" id="A0AAI8Z7R6"/>
<dbReference type="InterPro" id="IPR001117">
    <property type="entry name" value="Cu-oxidase_2nd"/>
</dbReference>
<keyword evidence="2" id="KW-0479">Metal-binding</keyword>
<feature type="signal peptide" evidence="8">
    <location>
        <begin position="1"/>
        <end position="17"/>
    </location>
</feature>
<feature type="compositionally biased region" description="Polar residues" evidence="7">
    <location>
        <begin position="73"/>
        <end position="89"/>
    </location>
</feature>
<evidence type="ECO:0000259" key="10">
    <source>
        <dbReference type="Pfam" id="PF07731"/>
    </source>
</evidence>
<dbReference type="GO" id="GO:0005507">
    <property type="term" value="F:copper ion binding"/>
    <property type="evidence" value="ECO:0007669"/>
    <property type="project" value="InterPro"/>
</dbReference>
<evidence type="ECO:0000256" key="5">
    <source>
        <dbReference type="ARBA" id="ARBA00023008"/>
    </source>
</evidence>
<dbReference type="GO" id="GO:0016491">
    <property type="term" value="F:oxidoreductase activity"/>
    <property type="evidence" value="ECO:0007669"/>
    <property type="project" value="UniProtKB-KW"/>
</dbReference>
<dbReference type="EMBL" id="CAVMBE010000099">
    <property type="protein sequence ID" value="CAK4033978.1"/>
    <property type="molecule type" value="Genomic_DNA"/>
</dbReference>
<accession>A0AAI8Z7R6</accession>
<keyword evidence="4" id="KW-0560">Oxidoreductase</keyword>
<organism evidence="12 13">
    <name type="scientific">Lecanosticta acicola</name>
    <dbReference type="NCBI Taxonomy" id="111012"/>
    <lineage>
        <taxon>Eukaryota</taxon>
        <taxon>Fungi</taxon>
        <taxon>Dikarya</taxon>
        <taxon>Ascomycota</taxon>
        <taxon>Pezizomycotina</taxon>
        <taxon>Dothideomycetes</taxon>
        <taxon>Dothideomycetidae</taxon>
        <taxon>Mycosphaerellales</taxon>
        <taxon>Mycosphaerellaceae</taxon>
        <taxon>Lecanosticta</taxon>
    </lineage>
</organism>
<feature type="compositionally biased region" description="Low complexity" evidence="7">
    <location>
        <begin position="218"/>
        <end position="249"/>
    </location>
</feature>
<feature type="region of interest" description="Disordered" evidence="7">
    <location>
        <begin position="61"/>
        <end position="98"/>
    </location>
</feature>
<evidence type="ECO:0000256" key="3">
    <source>
        <dbReference type="ARBA" id="ARBA00022737"/>
    </source>
</evidence>
<dbReference type="Pfam" id="PF07731">
    <property type="entry name" value="Cu-oxidase_2"/>
    <property type="match status" value="1"/>
</dbReference>
<evidence type="ECO:0000313" key="13">
    <source>
        <dbReference type="Proteomes" id="UP001296104"/>
    </source>
</evidence>
<keyword evidence="13" id="KW-1185">Reference proteome</keyword>
<evidence type="ECO:0008006" key="14">
    <source>
        <dbReference type="Google" id="ProtNLM"/>
    </source>
</evidence>
<keyword evidence="3" id="KW-0677">Repeat</keyword>
<keyword evidence="8" id="KW-0732">Signal</keyword>
<feature type="compositionally biased region" description="Low complexity" evidence="7">
    <location>
        <begin position="198"/>
        <end position="210"/>
    </location>
</feature>
<comment type="caution">
    <text evidence="12">The sequence shown here is derived from an EMBL/GenBank/DDBJ whole genome shotgun (WGS) entry which is preliminary data.</text>
</comment>
<name>A0AAI8Z7R6_9PEZI</name>
<dbReference type="InterPro" id="IPR011706">
    <property type="entry name" value="Cu-oxidase_C"/>
</dbReference>
<dbReference type="Gene3D" id="2.60.40.420">
    <property type="entry name" value="Cupredoxins - blue copper proteins"/>
    <property type="match status" value="3"/>
</dbReference>
<evidence type="ECO:0000256" key="7">
    <source>
        <dbReference type="SAM" id="MobiDB-lite"/>
    </source>
</evidence>
<evidence type="ECO:0000256" key="6">
    <source>
        <dbReference type="ARBA" id="ARBA00023180"/>
    </source>
</evidence>
<reference evidence="12" key="1">
    <citation type="submission" date="2023-11" db="EMBL/GenBank/DDBJ databases">
        <authorList>
            <person name="Alioto T."/>
            <person name="Alioto T."/>
            <person name="Gomez Garrido J."/>
        </authorList>
    </citation>
    <scope>NUCLEOTIDE SEQUENCE</scope>
</reference>
<keyword evidence="6" id="KW-0325">Glycoprotein</keyword>
<dbReference type="InterPro" id="IPR011707">
    <property type="entry name" value="Cu-oxidase-like_N"/>
</dbReference>
<proteinExistence type="inferred from homology"/>
<sequence length="891" mass="95425">MRSALWSVACLAGSVLAAPQWGSNEPNAQGYEGKGFGHEQPGHYGAERPCTTCTDEEAKANVAPSSYAHPEQAATSSAPPTHFTHSLPGSSPSYSAAAAPAEYPETKVIQITTIDPPVSSVTPIKPVASPTGYALSESKCAAYDTTTTEITAVYATPYPGTSTDAHGTAHTYERTSTVTSVKTLTIVVSQPSGVAGYDSGNVGSSSEGSGSQNGGSKSGSAGKGASDSQSGGSSNENGGNDGSSYGDSGALSISNTESLLVEPSQIWTTIPWGTTLLSYTIPATTSTSSVKTSATSTRSVTAPATYTGSPTSTCSKPTATPMVNGTFEHCVPCEGQPGSDPDNFCGYTIHDNWYEVTPKTCRVREYHFEMTNITIAPDGVPRMGLVINGQLPGPKIEASWGDTIIVHVKNSMPNNGSTLHFHGVRQHYTNEMDGVPSITQCPIAPGDSLTYTFTASNYGSSWYHSHFAIQTYEGIFGPMTIHGPAAEEYDFEETVVVQDWSHATVDSMYQAAETVDDGPPDPDPNHGPRTLDTGLINGMNIWGSDEGYNSNGATGQRWEMNVVSGKTYRLRLVNAAIQSTFKFYIDGHKFKVIANDFVPIVPYETNIVNINIGQRYDLIFKADQPIGNYWMRADNQNVCAVITEAYNIKGIVRYVGALPRAVPTSTAYNYTVECVDEPLASLVPIFPLNAGPAADQTIEKTVVVGVTDGTPHLYKWTLSGTTFQSQWGDPTLSSIVNNGTVPDYSGSLVIEVPKLKEWVYVIIDSPIPLPHPIHLHGHDFLILAQGYGMYSSDVVLNTVNPPRRDVALMPADPVARTGGYLVLAYESDNPGVWLLHCHIGWHVAMGFALQIVENLDGIQKTVKDSCQAEDTCKDWHTYARDFNIHDLDSGV</sequence>
<feature type="chain" id="PRO_5042519869" description="Laccase" evidence="8">
    <location>
        <begin position="18"/>
        <end position="891"/>
    </location>
</feature>
<evidence type="ECO:0000313" key="12">
    <source>
        <dbReference type="EMBL" id="CAK4033978.1"/>
    </source>
</evidence>
<evidence type="ECO:0000256" key="4">
    <source>
        <dbReference type="ARBA" id="ARBA00023002"/>
    </source>
</evidence>
<dbReference type="CDD" id="cd13901">
    <property type="entry name" value="CuRO_3_MaLCC_like"/>
    <property type="match status" value="1"/>
</dbReference>